<gene>
    <name evidence="2" type="ORF">Acor_32240</name>
</gene>
<feature type="region of interest" description="Disordered" evidence="1">
    <location>
        <begin position="1"/>
        <end position="30"/>
    </location>
</feature>
<evidence type="ECO:0000313" key="2">
    <source>
        <dbReference type="EMBL" id="GES01160.1"/>
    </source>
</evidence>
<accession>A0A5M3VYY9</accession>
<comment type="caution">
    <text evidence="2">The sequence shown here is derived from an EMBL/GenBank/DDBJ whole genome shotgun (WGS) entry which is preliminary data.</text>
</comment>
<evidence type="ECO:0000313" key="3">
    <source>
        <dbReference type="Proteomes" id="UP000334990"/>
    </source>
</evidence>
<dbReference type="EMBL" id="BLAD01000049">
    <property type="protein sequence ID" value="GES01160.1"/>
    <property type="molecule type" value="Genomic_DNA"/>
</dbReference>
<dbReference type="Proteomes" id="UP000334990">
    <property type="component" value="Unassembled WGS sequence"/>
</dbReference>
<feature type="region of interest" description="Disordered" evidence="1">
    <location>
        <begin position="66"/>
        <end position="129"/>
    </location>
</feature>
<proteinExistence type="predicted"/>
<dbReference type="AlphaFoldDB" id="A0A5M3VYY9"/>
<sequence>MHSQKALHQATPDPGIRSPAESNREESNWEGMNLVVGGLKDPNRVMKARGLMGHSLMSDLVMRTRSPADHGLASNPAMRTRDPTKPSLMSNPAMKARDPAGRSLASGPVMRTRGPMGHSLVGSLAGVDL</sequence>
<keyword evidence="3" id="KW-1185">Reference proteome</keyword>
<name>A0A5M3VYY9_9ACTN</name>
<protein>
    <submittedName>
        <fullName evidence="2">Uncharacterized protein</fullName>
    </submittedName>
</protein>
<evidence type="ECO:0000256" key="1">
    <source>
        <dbReference type="SAM" id="MobiDB-lite"/>
    </source>
</evidence>
<organism evidence="2 3">
    <name type="scientific">Acrocarpospora corrugata</name>
    <dbReference type="NCBI Taxonomy" id="35763"/>
    <lineage>
        <taxon>Bacteria</taxon>
        <taxon>Bacillati</taxon>
        <taxon>Actinomycetota</taxon>
        <taxon>Actinomycetes</taxon>
        <taxon>Streptosporangiales</taxon>
        <taxon>Streptosporangiaceae</taxon>
        <taxon>Acrocarpospora</taxon>
    </lineage>
</organism>
<reference evidence="2 3" key="1">
    <citation type="submission" date="2019-10" db="EMBL/GenBank/DDBJ databases">
        <title>Whole genome shotgun sequence of Acrocarpospora corrugata NBRC 13972.</title>
        <authorList>
            <person name="Ichikawa N."/>
            <person name="Kimura A."/>
            <person name="Kitahashi Y."/>
            <person name="Komaki H."/>
            <person name="Oguchi A."/>
        </authorList>
    </citation>
    <scope>NUCLEOTIDE SEQUENCE [LARGE SCALE GENOMIC DNA]</scope>
    <source>
        <strain evidence="2 3">NBRC 13972</strain>
    </source>
</reference>